<keyword evidence="5" id="KW-0539">Nucleus</keyword>
<comment type="subcellular location">
    <subcellularLocation>
        <location evidence="6">Endomembrane system</location>
        <topology evidence="6">Single-pass membrane protein</topology>
    </subcellularLocation>
    <subcellularLocation>
        <location evidence="1">Nucleus membrane</location>
    </subcellularLocation>
</comment>
<dbReference type="AlphaFoldDB" id="A0A3E2H3K4"/>
<evidence type="ECO:0000256" key="3">
    <source>
        <dbReference type="ARBA" id="ARBA00022989"/>
    </source>
</evidence>
<feature type="non-terminal residue" evidence="8">
    <location>
        <position position="1"/>
    </location>
</feature>
<feature type="region of interest" description="Disordered" evidence="7">
    <location>
        <begin position="1"/>
        <end position="24"/>
    </location>
</feature>
<protein>
    <submittedName>
        <fullName evidence="8">Uncharacterized protein</fullName>
    </submittedName>
</protein>
<evidence type="ECO:0000256" key="7">
    <source>
        <dbReference type="SAM" id="MobiDB-lite"/>
    </source>
</evidence>
<keyword evidence="2" id="KW-0812">Transmembrane</keyword>
<evidence type="ECO:0000313" key="9">
    <source>
        <dbReference type="Proteomes" id="UP000258309"/>
    </source>
</evidence>
<proteinExistence type="predicted"/>
<dbReference type="EMBL" id="NCSJ02000188">
    <property type="protein sequence ID" value="RFU27822.1"/>
    <property type="molecule type" value="Genomic_DNA"/>
</dbReference>
<evidence type="ECO:0000256" key="4">
    <source>
        <dbReference type="ARBA" id="ARBA00023136"/>
    </source>
</evidence>
<accession>A0A3E2H3K4</accession>
<dbReference type="Proteomes" id="UP000258309">
    <property type="component" value="Unassembled WGS sequence"/>
</dbReference>
<dbReference type="PANTHER" id="PTHR12265">
    <property type="entry name" value="TRANSMEMBRANE PROTEIN 53"/>
    <property type="match status" value="1"/>
</dbReference>
<gene>
    <name evidence="8" type="ORF">B7463_g8508</name>
</gene>
<comment type="caution">
    <text evidence="8">The sequence shown here is derived from an EMBL/GenBank/DDBJ whole genome shotgun (WGS) entry which is preliminary data.</text>
</comment>
<organism evidence="8 9">
    <name type="scientific">Scytalidium lignicola</name>
    <name type="common">Hyphomycete</name>
    <dbReference type="NCBI Taxonomy" id="5539"/>
    <lineage>
        <taxon>Eukaryota</taxon>
        <taxon>Fungi</taxon>
        <taxon>Dikarya</taxon>
        <taxon>Ascomycota</taxon>
        <taxon>Pezizomycotina</taxon>
        <taxon>Leotiomycetes</taxon>
        <taxon>Leotiomycetes incertae sedis</taxon>
        <taxon>Scytalidium</taxon>
    </lineage>
</organism>
<feature type="non-terminal residue" evidence="8">
    <location>
        <position position="296"/>
    </location>
</feature>
<keyword evidence="4" id="KW-0472">Membrane</keyword>
<evidence type="ECO:0000256" key="2">
    <source>
        <dbReference type="ARBA" id="ARBA00022692"/>
    </source>
</evidence>
<dbReference type="OMA" id="MAWITAM"/>
<reference evidence="8 9" key="1">
    <citation type="submission" date="2018-05" db="EMBL/GenBank/DDBJ databases">
        <title>Draft genome sequence of Scytalidium lignicola DSM 105466, a ubiquitous saprotrophic fungus.</title>
        <authorList>
            <person name="Buettner E."/>
            <person name="Gebauer A.M."/>
            <person name="Hofrichter M."/>
            <person name="Liers C."/>
            <person name="Kellner H."/>
        </authorList>
    </citation>
    <scope>NUCLEOTIDE SEQUENCE [LARGE SCALE GENOMIC DNA]</scope>
    <source>
        <strain evidence="8 9">DSM 105466</strain>
    </source>
</reference>
<dbReference type="PANTHER" id="PTHR12265:SF30">
    <property type="entry name" value="TRANSMEMBRANE PROTEIN 53"/>
    <property type="match status" value="1"/>
</dbReference>
<evidence type="ECO:0000256" key="5">
    <source>
        <dbReference type="ARBA" id="ARBA00023242"/>
    </source>
</evidence>
<keyword evidence="3" id="KW-1133">Transmembrane helix</keyword>
<evidence type="ECO:0000256" key="6">
    <source>
        <dbReference type="ARBA" id="ARBA00037847"/>
    </source>
</evidence>
<dbReference type="InterPro" id="IPR008547">
    <property type="entry name" value="DUF829_TMEM53"/>
</dbReference>
<sequence>MDSPTTKGKCDNELPQAESSSSRRLSTLPQFREISSILHEIFIALCTTTTLFFQSDQDAKQAMIPLVWELSGQILNAEQFGKDNSSPNGGTPENPSRIIVHAMSNGGLVSLRALALAWLETFLKPLPHTLFILDSCPGGGSWKRELIRWGYVAGTPLIQGHSIASKLPGLKLLLGVAGMAWITAMTGIPEIVTGEENIISLARNSANDPRLLDTRSGRIYIYSPTDDVVRWQDIESSMEDARKNNVWEGGVLAIKLEGSNHVAHERVYRELYWQTVKKTWERAVMGENMEQLRPKL</sequence>
<dbReference type="Pfam" id="PF05705">
    <property type="entry name" value="DUF829"/>
    <property type="match status" value="1"/>
</dbReference>
<name>A0A3E2H3K4_SCYLI</name>
<evidence type="ECO:0000313" key="8">
    <source>
        <dbReference type="EMBL" id="RFU27822.1"/>
    </source>
</evidence>
<keyword evidence="9" id="KW-1185">Reference proteome</keyword>
<dbReference type="OrthoDB" id="77878at2759"/>
<evidence type="ECO:0000256" key="1">
    <source>
        <dbReference type="ARBA" id="ARBA00004126"/>
    </source>
</evidence>
<dbReference type="GO" id="GO:0031965">
    <property type="term" value="C:nuclear membrane"/>
    <property type="evidence" value="ECO:0007669"/>
    <property type="project" value="UniProtKB-SubCell"/>
</dbReference>